<dbReference type="RefSeq" id="WP_153552382.1">
    <property type="nucleotide sequence ID" value="NZ_WOYG01000001.1"/>
</dbReference>
<proteinExistence type="predicted"/>
<organism evidence="3 4">
    <name type="scientific">Halomicrobium mukohataei</name>
    <dbReference type="NCBI Taxonomy" id="57705"/>
    <lineage>
        <taxon>Archaea</taxon>
        <taxon>Methanobacteriati</taxon>
        <taxon>Methanobacteriota</taxon>
        <taxon>Stenosarchaea group</taxon>
        <taxon>Halobacteria</taxon>
        <taxon>Halobacteriales</taxon>
        <taxon>Haloarculaceae</taxon>
        <taxon>Halomicrobium</taxon>
    </lineage>
</organism>
<gene>
    <name evidence="3" type="ORF">GOC74_06495</name>
</gene>
<dbReference type="EMBL" id="WOYG01000001">
    <property type="protein sequence ID" value="NLV09575.1"/>
    <property type="molecule type" value="Genomic_DNA"/>
</dbReference>
<dbReference type="SUPFAM" id="SSF89447">
    <property type="entry name" value="AbrB/MazE/MraZ-like"/>
    <property type="match status" value="1"/>
</dbReference>
<sequence>MSNTTEDETTVNDSYSVTVPASVRDELGLEAGDRLRWRVTDDGELSVEIVERRRGAFSDLDPVEAEEPTDAAADHDAVAGDY</sequence>
<accession>A0A847U8A7</accession>
<dbReference type="Proteomes" id="UP000608662">
    <property type="component" value="Unassembled WGS sequence"/>
</dbReference>
<comment type="caution">
    <text evidence="3">The sequence shown here is derived from an EMBL/GenBank/DDBJ whole genome shotgun (WGS) entry which is preliminary data.</text>
</comment>
<evidence type="ECO:0000313" key="3">
    <source>
        <dbReference type="EMBL" id="NLV09575.1"/>
    </source>
</evidence>
<name>A0A847U8A7_9EURY</name>
<dbReference type="AlphaFoldDB" id="A0A847U8A7"/>
<dbReference type="Gene3D" id="2.10.260.10">
    <property type="match status" value="1"/>
</dbReference>
<feature type="region of interest" description="Disordered" evidence="1">
    <location>
        <begin position="61"/>
        <end position="82"/>
    </location>
</feature>
<keyword evidence="3" id="KW-0238">DNA-binding</keyword>
<dbReference type="OrthoDB" id="67352at2157"/>
<dbReference type="InterPro" id="IPR037914">
    <property type="entry name" value="SpoVT-AbrB_sf"/>
</dbReference>
<dbReference type="GO" id="GO:0003677">
    <property type="term" value="F:DNA binding"/>
    <property type="evidence" value="ECO:0007669"/>
    <property type="project" value="UniProtKB-KW"/>
</dbReference>
<dbReference type="InterPro" id="IPR007159">
    <property type="entry name" value="SpoVT-AbrB_dom"/>
</dbReference>
<evidence type="ECO:0000256" key="1">
    <source>
        <dbReference type="SAM" id="MobiDB-lite"/>
    </source>
</evidence>
<dbReference type="NCBIfam" id="TIGR01439">
    <property type="entry name" value="lp_hng_hel_AbrB"/>
    <property type="match status" value="1"/>
</dbReference>
<reference evidence="3" key="1">
    <citation type="submission" date="2019-12" db="EMBL/GenBank/DDBJ databases">
        <title>Whole-genome sequence of Halomicrobium mukohataei pws1.</title>
        <authorList>
            <person name="Verma D.K."/>
            <person name="Gopal K."/>
            <person name="Prasad E.S."/>
        </authorList>
    </citation>
    <scope>NUCLEOTIDE SEQUENCE</scope>
    <source>
        <strain evidence="3">Pws1</strain>
    </source>
</reference>
<dbReference type="Pfam" id="PF04014">
    <property type="entry name" value="MazE_antitoxin"/>
    <property type="match status" value="1"/>
</dbReference>
<feature type="compositionally biased region" description="Basic and acidic residues" evidence="1">
    <location>
        <begin position="72"/>
        <end position="82"/>
    </location>
</feature>
<evidence type="ECO:0000259" key="2">
    <source>
        <dbReference type="SMART" id="SM00966"/>
    </source>
</evidence>
<evidence type="ECO:0000313" key="4">
    <source>
        <dbReference type="Proteomes" id="UP000608662"/>
    </source>
</evidence>
<dbReference type="GeneID" id="94362618"/>
<feature type="domain" description="SpoVT-AbrB" evidence="2">
    <location>
        <begin position="9"/>
        <end position="55"/>
    </location>
</feature>
<protein>
    <submittedName>
        <fullName evidence="3">AbrB/MazE/SpoVT family DNA-binding domain-containing protein</fullName>
    </submittedName>
</protein>
<dbReference type="SMART" id="SM00966">
    <property type="entry name" value="SpoVT_AbrB"/>
    <property type="match status" value="1"/>
</dbReference>